<feature type="transmembrane region" description="Helical" evidence="1">
    <location>
        <begin position="40"/>
        <end position="60"/>
    </location>
</feature>
<dbReference type="KEGG" id="mfeu:H1D33_09845"/>
<organism evidence="2 3">
    <name type="scientific">Micromonospora robiginosa</name>
    <dbReference type="NCBI Taxonomy" id="2749844"/>
    <lineage>
        <taxon>Bacteria</taxon>
        <taxon>Bacillati</taxon>
        <taxon>Actinomycetota</taxon>
        <taxon>Actinomycetes</taxon>
        <taxon>Micromonosporales</taxon>
        <taxon>Micromonosporaceae</taxon>
        <taxon>Micromonospora</taxon>
    </lineage>
</organism>
<dbReference type="RefSeq" id="WP_181571495.1">
    <property type="nucleotide sequence ID" value="NZ_CP059322.2"/>
</dbReference>
<keyword evidence="1" id="KW-0812">Transmembrane</keyword>
<dbReference type="Proteomes" id="UP000510844">
    <property type="component" value="Chromosome"/>
</dbReference>
<accession>A0A7L6BAT9</accession>
<protein>
    <submittedName>
        <fullName evidence="2">Uncharacterized protein</fullName>
    </submittedName>
</protein>
<evidence type="ECO:0000313" key="3">
    <source>
        <dbReference type="Proteomes" id="UP000510844"/>
    </source>
</evidence>
<dbReference type="EMBL" id="CP059322">
    <property type="protein sequence ID" value="QLQ39094.1"/>
    <property type="molecule type" value="Genomic_DNA"/>
</dbReference>
<feature type="transmembrane region" description="Helical" evidence="1">
    <location>
        <begin position="6"/>
        <end position="28"/>
    </location>
</feature>
<keyword evidence="3" id="KW-1185">Reference proteome</keyword>
<dbReference type="AlphaFoldDB" id="A0A7L6BAT9"/>
<evidence type="ECO:0000256" key="1">
    <source>
        <dbReference type="SAM" id="Phobius"/>
    </source>
</evidence>
<name>A0A7L6BAT9_9ACTN</name>
<evidence type="ECO:0000313" key="2">
    <source>
        <dbReference type="EMBL" id="QLQ39094.1"/>
    </source>
</evidence>
<reference evidence="2 3" key="2">
    <citation type="journal article" date="2021" name="Mar. Drugs">
        <title>A New Micromonospora Strain with Antibiotic Activity Isolated from the Microbiome of a Mid-Atlantic Deep-Sea Sponge.</title>
        <authorList>
            <person name="Back C.R."/>
            <person name="Stennett H.L."/>
            <person name="Williams S.E."/>
            <person name="Wang L."/>
            <person name="Ojeda Gomez J."/>
            <person name="Abdulle O.M."/>
            <person name="Duffy T."/>
            <person name="Neal C."/>
            <person name="Mantell J."/>
            <person name="Jepson M.A."/>
            <person name="Hendry K.R."/>
            <person name="Powell D."/>
            <person name="Stach J.E.M."/>
            <person name="Essex-Lopresti A.E."/>
            <person name="Willis C.L."/>
            <person name="Curnow P."/>
            <person name="Race P.R."/>
        </authorList>
    </citation>
    <scope>NUCLEOTIDE SEQUENCE [LARGE SCALE GENOMIC DNA]</scope>
    <source>
        <strain evidence="2 3">28ISP2-46</strain>
    </source>
</reference>
<keyword evidence="1" id="KW-0472">Membrane</keyword>
<gene>
    <name evidence="2" type="ORF">H1D33_09845</name>
</gene>
<sequence length="207" mass="22321">MDGLNVYLGLGIVFLLAAALGEVEALGVRIPPLKSRLVRAALALSGAALVVAAFVAPLPGTAATERSERRAAYQRQVLAACDAIASTRATGDNALRVDDRGRMSRDQMVSILGQQWAQESETMRRLLSREVPEGLRPEWREAEAAWQPITVRGPRYVSAVRGLPDAFTQEQLERVTADVAAAGGYEEWSRFRSAMSELAGGTCKLPA</sequence>
<proteinExistence type="predicted"/>
<reference evidence="3" key="1">
    <citation type="submission" date="2020-07" db="EMBL/GenBank/DDBJ databases">
        <title>A new Micromonospora strain with potent antibiotic activity isolated from the microbiome of a mid-Atlantic deep-sea sponge.</title>
        <authorList>
            <person name="Back C.R."/>
            <person name="Stennett H.L."/>
            <person name="Williams S.E."/>
            <person name="Wang L."/>
            <person name="Ojeda Gomez J."/>
            <person name="Abdulle O.M."/>
            <person name="Duffy T."/>
            <person name="Hendry K.R."/>
            <person name="Powell D."/>
            <person name="Stach J.E."/>
            <person name="Essex-Lopresti A.E."/>
            <person name="Willis C.L."/>
            <person name="Curnow P."/>
            <person name="Race P.R."/>
        </authorList>
    </citation>
    <scope>NUCLEOTIDE SEQUENCE [LARGE SCALE GENOMIC DNA]</scope>
    <source>
        <strain evidence="3">28ISP2-46</strain>
    </source>
</reference>
<keyword evidence="1" id="KW-1133">Transmembrane helix</keyword>